<keyword evidence="2 6" id="KW-0436">Ligase</keyword>
<dbReference type="EMBL" id="CP016345">
    <property type="protein sequence ID" value="ANQ12047.1"/>
    <property type="molecule type" value="Genomic_DNA"/>
</dbReference>
<dbReference type="Gene3D" id="3.40.50.12780">
    <property type="entry name" value="N-terminal domain of ligase-like"/>
    <property type="match status" value="1"/>
</dbReference>
<protein>
    <submittedName>
        <fullName evidence="6">O-succinylbenzoate--CoA ligase</fullName>
    </submittedName>
</protein>
<dbReference type="NCBIfam" id="NF006539">
    <property type="entry name" value="PRK09029.1"/>
    <property type="match status" value="1"/>
</dbReference>
<dbReference type="GO" id="GO:0009234">
    <property type="term" value="P:menaquinone biosynthetic process"/>
    <property type="evidence" value="ECO:0007669"/>
    <property type="project" value="UniProtKB-KW"/>
</dbReference>
<dbReference type="Proteomes" id="UP000092741">
    <property type="component" value="Chromosome 1"/>
</dbReference>
<dbReference type="SUPFAM" id="SSF56801">
    <property type="entry name" value="Acetyl-CoA synthetase-like"/>
    <property type="match status" value="1"/>
</dbReference>
<evidence type="ECO:0000259" key="5">
    <source>
        <dbReference type="Pfam" id="PF00501"/>
    </source>
</evidence>
<dbReference type="InterPro" id="IPR010192">
    <property type="entry name" value="MenE"/>
</dbReference>
<dbReference type="PANTHER" id="PTHR43767:SF1">
    <property type="entry name" value="NONRIBOSOMAL PEPTIDE SYNTHASE PES1 (EUROFUNG)-RELATED"/>
    <property type="match status" value="1"/>
</dbReference>
<evidence type="ECO:0000313" key="7">
    <source>
        <dbReference type="Proteomes" id="UP000092741"/>
    </source>
</evidence>
<dbReference type="InterPro" id="IPR042099">
    <property type="entry name" value="ANL_N_sf"/>
</dbReference>
<sequence>MAISVEPFATENSAIAPWNYWAQTSPFSTALVTPEESLTWQQLESRIEDYAHYLREQGVGCGSVVTLVGKNQAETVLIYLAAQQIGAIAALTMPQPFEALNGKLHTLYQPKQPRFMWFTEEVLASYCKQDQTALNGTLLTCPNNTSQPLNAKQESGYRHDNAASIVFTSGSTGVPKAVVHTHRQHYASAQGLLSEFTFIQQDTWLLSLPLYHVSGLAIMYRWLFAGATLKVGDGQLAEDILGVSHASLVPTQLKRLLDDKAELSLSHVLLGGSHVDHELALRAASQGIETWLGYGMTEAASTVTAKQIDKTSNAGHVLQNRDIKIVDGRIFIGGQTLASGYFFQGDITPLVDESGWFDSKDLGEWQGNELKIIGRADNQFISGGENIHCEEIEAVLNQIETVVQSIVVPVEDKEFGYRPVAVIQTDQLMSSEYYEHFLQAKLEKFKWPIAYHSMPKTLLAGGIKVSRKAVKEWLQGN</sequence>
<dbReference type="GeneID" id="70912913"/>
<dbReference type="RefSeq" id="WP_020336156.1">
    <property type="nucleotide sequence ID" value="NZ_ATFJ01000040.1"/>
</dbReference>
<dbReference type="CDD" id="cd17630">
    <property type="entry name" value="OSB_MenE-like"/>
    <property type="match status" value="1"/>
</dbReference>
<keyword evidence="1" id="KW-0474">Menaquinone biosynthesis</keyword>
<dbReference type="InterPro" id="IPR020845">
    <property type="entry name" value="AMP-binding_CS"/>
</dbReference>
<dbReference type="AlphaFoldDB" id="A0AAN0Y1R0"/>
<dbReference type="InterPro" id="IPR050237">
    <property type="entry name" value="ATP-dep_AMP-bd_enzyme"/>
</dbReference>
<evidence type="ECO:0000256" key="3">
    <source>
        <dbReference type="ARBA" id="ARBA00022741"/>
    </source>
</evidence>
<gene>
    <name evidence="6" type="ORF">BA890_04455</name>
</gene>
<dbReference type="Gene3D" id="3.30.300.30">
    <property type="match status" value="1"/>
</dbReference>
<dbReference type="GO" id="GO:0008756">
    <property type="term" value="F:o-succinylbenzoate-CoA ligase activity"/>
    <property type="evidence" value="ECO:0007669"/>
    <property type="project" value="InterPro"/>
</dbReference>
<dbReference type="PROSITE" id="PS00455">
    <property type="entry name" value="AMP_BINDING"/>
    <property type="match status" value="1"/>
</dbReference>
<dbReference type="InterPro" id="IPR045851">
    <property type="entry name" value="AMP-bd_C_sf"/>
</dbReference>
<organism evidence="6 7">
    <name type="scientific">Vibrio natriegens NBRC 15636 = ATCC 14048 = DSM 759</name>
    <dbReference type="NCBI Taxonomy" id="1219067"/>
    <lineage>
        <taxon>Bacteria</taxon>
        <taxon>Pseudomonadati</taxon>
        <taxon>Pseudomonadota</taxon>
        <taxon>Gammaproteobacteria</taxon>
        <taxon>Vibrionales</taxon>
        <taxon>Vibrionaceae</taxon>
        <taxon>Vibrio</taxon>
    </lineage>
</organism>
<dbReference type="NCBIfam" id="TIGR01923">
    <property type="entry name" value="menE"/>
    <property type="match status" value="1"/>
</dbReference>
<evidence type="ECO:0000313" key="6">
    <source>
        <dbReference type="EMBL" id="ANQ12047.1"/>
    </source>
</evidence>
<reference evidence="6 7" key="1">
    <citation type="submission" date="2016-07" db="EMBL/GenBank/DDBJ databases">
        <title>Developing Vibrio natriegens as a novel, fast-growing host for biotechnology.</title>
        <authorList>
            <person name="Weinstock M.T."/>
            <person name="Hesek E.D."/>
            <person name="Wilson C.M."/>
            <person name="Gibson D.G."/>
        </authorList>
    </citation>
    <scope>NUCLEOTIDE SEQUENCE [LARGE SCALE GENOMIC DNA]</scope>
    <source>
        <strain evidence="6 7">ATCC 14048</strain>
    </source>
</reference>
<dbReference type="InterPro" id="IPR000873">
    <property type="entry name" value="AMP-dep_synth/lig_dom"/>
</dbReference>
<name>A0AAN0Y1R0_VIBNA</name>
<dbReference type="Pfam" id="PF00501">
    <property type="entry name" value="AMP-binding"/>
    <property type="match status" value="1"/>
</dbReference>
<accession>A0AAN0Y1R0</accession>
<dbReference type="GO" id="GO:0005524">
    <property type="term" value="F:ATP binding"/>
    <property type="evidence" value="ECO:0007669"/>
    <property type="project" value="UniProtKB-KW"/>
</dbReference>
<keyword evidence="3" id="KW-0547">Nucleotide-binding</keyword>
<dbReference type="KEGG" id="vna:PN96_08890"/>
<evidence type="ECO:0000256" key="1">
    <source>
        <dbReference type="ARBA" id="ARBA00022428"/>
    </source>
</evidence>
<evidence type="ECO:0000256" key="2">
    <source>
        <dbReference type="ARBA" id="ARBA00022598"/>
    </source>
</evidence>
<keyword evidence="7" id="KW-1185">Reference proteome</keyword>
<evidence type="ECO:0000256" key="4">
    <source>
        <dbReference type="ARBA" id="ARBA00022840"/>
    </source>
</evidence>
<dbReference type="PANTHER" id="PTHR43767">
    <property type="entry name" value="LONG-CHAIN-FATTY-ACID--COA LIGASE"/>
    <property type="match status" value="1"/>
</dbReference>
<feature type="domain" description="AMP-dependent synthetase/ligase" evidence="5">
    <location>
        <begin position="21"/>
        <end position="342"/>
    </location>
</feature>
<proteinExistence type="predicted"/>
<keyword evidence="4" id="KW-0067">ATP-binding</keyword>